<name>A0A6J7UVM2_9ZZZZ</name>
<reference evidence="1" key="1">
    <citation type="submission" date="2020-05" db="EMBL/GenBank/DDBJ databases">
        <authorList>
            <person name="Chiriac C."/>
            <person name="Salcher M."/>
            <person name="Ghai R."/>
            <person name="Kavagutti S V."/>
        </authorList>
    </citation>
    <scope>NUCLEOTIDE SEQUENCE</scope>
</reference>
<dbReference type="AlphaFoldDB" id="A0A6J7UVM2"/>
<proteinExistence type="predicted"/>
<gene>
    <name evidence="1" type="ORF">UFOPK4354_01346</name>
</gene>
<accession>A0A6J7UVM2</accession>
<sequence length="72" mass="8067">MRLRQIFAVGSIGFKQIRDSIESEPIKAKSKPMTDHLDHCVLNLGVAIVQIWLMVKEAMPVVLLPLMIEAPV</sequence>
<evidence type="ECO:0000313" key="1">
    <source>
        <dbReference type="EMBL" id="CAB5067957.1"/>
    </source>
</evidence>
<organism evidence="1">
    <name type="scientific">freshwater metagenome</name>
    <dbReference type="NCBI Taxonomy" id="449393"/>
    <lineage>
        <taxon>unclassified sequences</taxon>
        <taxon>metagenomes</taxon>
        <taxon>ecological metagenomes</taxon>
    </lineage>
</organism>
<protein>
    <submittedName>
        <fullName evidence="1">Unannotated protein</fullName>
    </submittedName>
</protein>
<dbReference type="EMBL" id="CAFBQW010000159">
    <property type="protein sequence ID" value="CAB5067957.1"/>
    <property type="molecule type" value="Genomic_DNA"/>
</dbReference>